<evidence type="ECO:0000313" key="2">
    <source>
        <dbReference type="EMBL" id="EJK63180.1"/>
    </source>
</evidence>
<dbReference type="Pfam" id="PF13911">
    <property type="entry name" value="AhpC-TSA_2"/>
    <property type="match status" value="1"/>
</dbReference>
<comment type="caution">
    <text evidence="2">The sequence shown here is derived from an EMBL/GenBank/DDBJ whole genome shotgun (WGS) entry which is preliminary data.</text>
</comment>
<sequence>LSTHSAASTQSTQRGKKEEGHGAESTALSRTHVKHSGVVRILDSRLHSRSIARPADIRSTMRSVLVKLLVLAVAAIDRRADAFSSLAGVTARSVESGDDIDLGDFLSASSSGGDKSMVILGTYAADFNAIEYGQRLRYYLPELKKRGITKVGFVLNCEEESARKLCEMLDLEDESVTLMVDPLGAAGRKFGVGTGWRADDDEMSPYLKLFGMLFGLGAWATLPAVIGGYIGNPFTPQKWIEDALAVGQRKNRWPDNALELDEATGEVSLNKFSELPVVGEWPRRPLELATLRLQNMLDISIKNWKELAPSQDALDAGVLTQLGGCIICQDNGDVLFDYKDPGICAVANFEDILKKIPTVKNLETVEA</sequence>
<reference evidence="2 3" key="1">
    <citation type="journal article" date="2012" name="Genome Biol.">
        <title>Genome and low-iron response of an oceanic diatom adapted to chronic iron limitation.</title>
        <authorList>
            <person name="Lommer M."/>
            <person name="Specht M."/>
            <person name="Roy A.S."/>
            <person name="Kraemer L."/>
            <person name="Andreson R."/>
            <person name="Gutowska M.A."/>
            <person name="Wolf J."/>
            <person name="Bergner S.V."/>
            <person name="Schilhabel M.B."/>
            <person name="Klostermeier U.C."/>
            <person name="Beiko R.G."/>
            <person name="Rosenstiel P."/>
            <person name="Hippler M."/>
            <person name="Laroche J."/>
        </authorList>
    </citation>
    <scope>NUCLEOTIDE SEQUENCE [LARGE SCALE GENOMIC DNA]</scope>
    <source>
        <strain evidence="2 3">CCMP1005</strain>
    </source>
</reference>
<protein>
    <submittedName>
        <fullName evidence="2">Uncharacterized protein</fullName>
    </submittedName>
</protein>
<feature type="non-terminal residue" evidence="2">
    <location>
        <position position="1"/>
    </location>
</feature>
<dbReference type="OrthoDB" id="40334at2759"/>
<name>K0SCX3_THAOC</name>
<evidence type="ECO:0000256" key="1">
    <source>
        <dbReference type="SAM" id="MobiDB-lite"/>
    </source>
</evidence>
<evidence type="ECO:0000313" key="3">
    <source>
        <dbReference type="Proteomes" id="UP000266841"/>
    </source>
</evidence>
<dbReference type="AlphaFoldDB" id="K0SCX3"/>
<proteinExistence type="predicted"/>
<keyword evidence="3" id="KW-1185">Reference proteome</keyword>
<feature type="region of interest" description="Disordered" evidence="1">
    <location>
        <begin position="1"/>
        <end position="29"/>
    </location>
</feature>
<organism evidence="2 3">
    <name type="scientific">Thalassiosira oceanica</name>
    <name type="common">Marine diatom</name>
    <dbReference type="NCBI Taxonomy" id="159749"/>
    <lineage>
        <taxon>Eukaryota</taxon>
        <taxon>Sar</taxon>
        <taxon>Stramenopiles</taxon>
        <taxon>Ochrophyta</taxon>
        <taxon>Bacillariophyta</taxon>
        <taxon>Coscinodiscophyceae</taxon>
        <taxon>Thalassiosirophycidae</taxon>
        <taxon>Thalassiosirales</taxon>
        <taxon>Thalassiosiraceae</taxon>
        <taxon>Thalassiosira</taxon>
    </lineage>
</organism>
<feature type="compositionally biased region" description="Low complexity" evidence="1">
    <location>
        <begin position="1"/>
        <end position="13"/>
    </location>
</feature>
<dbReference type="InterPro" id="IPR032801">
    <property type="entry name" value="PXL2A/B/C"/>
</dbReference>
<dbReference type="OMA" id="CAVANFE"/>
<dbReference type="Proteomes" id="UP000266841">
    <property type="component" value="Unassembled WGS sequence"/>
</dbReference>
<dbReference type="eggNOG" id="ENOG502RZPW">
    <property type="taxonomic scope" value="Eukaryota"/>
</dbReference>
<dbReference type="EMBL" id="AGNL01018391">
    <property type="protein sequence ID" value="EJK63180.1"/>
    <property type="molecule type" value="Genomic_DNA"/>
</dbReference>
<gene>
    <name evidence="2" type="ORF">THAOC_16177</name>
</gene>
<accession>K0SCX3</accession>